<comment type="caution">
    <text evidence="1">The sequence shown here is derived from an EMBL/GenBank/DDBJ whole genome shotgun (WGS) entry which is preliminary data.</text>
</comment>
<organism evidence="1 2">
    <name type="scientific">Goodea atripinnis</name>
    <dbReference type="NCBI Taxonomy" id="208336"/>
    <lineage>
        <taxon>Eukaryota</taxon>
        <taxon>Metazoa</taxon>
        <taxon>Chordata</taxon>
        <taxon>Craniata</taxon>
        <taxon>Vertebrata</taxon>
        <taxon>Euteleostomi</taxon>
        <taxon>Actinopterygii</taxon>
        <taxon>Neopterygii</taxon>
        <taxon>Teleostei</taxon>
        <taxon>Neoteleostei</taxon>
        <taxon>Acanthomorphata</taxon>
        <taxon>Ovalentaria</taxon>
        <taxon>Atherinomorphae</taxon>
        <taxon>Cyprinodontiformes</taxon>
        <taxon>Goodeidae</taxon>
        <taxon>Goodea</taxon>
    </lineage>
</organism>
<evidence type="ECO:0000313" key="2">
    <source>
        <dbReference type="Proteomes" id="UP001476798"/>
    </source>
</evidence>
<accession>A0ABV0MEZ0</accession>
<keyword evidence="2" id="KW-1185">Reference proteome</keyword>
<protein>
    <submittedName>
        <fullName evidence="1">Uncharacterized protein</fullName>
    </submittedName>
</protein>
<reference evidence="1 2" key="1">
    <citation type="submission" date="2021-06" db="EMBL/GenBank/DDBJ databases">
        <authorList>
            <person name="Palmer J.M."/>
        </authorList>
    </citation>
    <scope>NUCLEOTIDE SEQUENCE [LARGE SCALE GENOMIC DNA]</scope>
    <source>
        <strain evidence="1 2">GA_2019</strain>
        <tissue evidence="1">Muscle</tissue>
    </source>
</reference>
<name>A0ABV0MEZ0_9TELE</name>
<dbReference type="Proteomes" id="UP001476798">
    <property type="component" value="Unassembled WGS sequence"/>
</dbReference>
<proteinExistence type="predicted"/>
<sequence>MRRTVYSTSGMEHSFISAIEIRSRSTCRGRVDCKYSIHLLYHLMDFTGLSEANALLTKMKVQLLPYETEPQIRHQSLSPFHCPLSLYSDWLPDFCVLSKLAMSCLFLLLYHV</sequence>
<evidence type="ECO:0000313" key="1">
    <source>
        <dbReference type="EMBL" id="MEQ2157658.1"/>
    </source>
</evidence>
<dbReference type="EMBL" id="JAHRIO010000156">
    <property type="protein sequence ID" value="MEQ2157658.1"/>
    <property type="molecule type" value="Genomic_DNA"/>
</dbReference>
<gene>
    <name evidence="1" type="ORF">GOODEAATRI_003896</name>
</gene>